<evidence type="ECO:0000256" key="2">
    <source>
        <dbReference type="ARBA" id="ARBA00022801"/>
    </source>
</evidence>
<comment type="caution">
    <text evidence="5">The sequence shown here is derived from an EMBL/GenBank/DDBJ whole genome shotgun (WGS) entry which is preliminary data.</text>
</comment>
<gene>
    <name evidence="5" type="ORF">GNF83_20510</name>
</gene>
<dbReference type="AlphaFoldDB" id="A0AAW9K9Y1"/>
<dbReference type="InterPro" id="IPR029058">
    <property type="entry name" value="AB_hydrolase_fold"/>
</dbReference>
<feature type="non-terminal residue" evidence="5">
    <location>
        <position position="146"/>
    </location>
</feature>
<dbReference type="InterPro" id="IPR013094">
    <property type="entry name" value="AB_hydrolase_3"/>
</dbReference>
<dbReference type="PANTHER" id="PTHR48081">
    <property type="entry name" value="AB HYDROLASE SUPERFAMILY PROTEIN C4A8.06C"/>
    <property type="match status" value="1"/>
</dbReference>
<evidence type="ECO:0000256" key="1">
    <source>
        <dbReference type="ARBA" id="ARBA00010515"/>
    </source>
</evidence>
<dbReference type="SUPFAM" id="SSF53474">
    <property type="entry name" value="alpha/beta-Hydrolases"/>
    <property type="match status" value="1"/>
</dbReference>
<sequence>MLASYGFIVLSINYELVPEAKYPTPIKQVEEFYNHIINVKSEYSIDETKLFFAGDSAGAQIASQFIAVQTNKELAKNMEIQQTVPLNSIKGTLLYCGPYDVNLLGNSEGNYLFKFLLNQSTWNYIGGRKLKNSQEAREFSVVDNIT</sequence>
<protein>
    <submittedName>
        <fullName evidence="5">Alpha/beta hydrolase fold domain-containing protein</fullName>
    </submittedName>
</protein>
<reference evidence="5" key="1">
    <citation type="submission" date="2019-11" db="EMBL/GenBank/DDBJ databases">
        <title>Characterization of Clostridium perfringens isolates from swine manure treated agricultural soils.</title>
        <authorList>
            <person name="Wushke S.T."/>
        </authorList>
    </citation>
    <scope>NUCLEOTIDE SEQUENCE</scope>
    <source>
        <strain evidence="5">X62</strain>
    </source>
</reference>
<comment type="similarity">
    <text evidence="1">Belongs to the 'GDXG' lipolytic enzyme family.</text>
</comment>
<dbReference type="Gene3D" id="3.40.50.1820">
    <property type="entry name" value="alpha/beta hydrolase"/>
    <property type="match status" value="1"/>
</dbReference>
<feature type="active site" evidence="3">
    <location>
        <position position="56"/>
    </location>
</feature>
<dbReference type="EMBL" id="WNUR01001269">
    <property type="protein sequence ID" value="MDZ7543510.1"/>
    <property type="molecule type" value="Genomic_DNA"/>
</dbReference>
<accession>A0AAW9K9Y1</accession>
<dbReference type="PANTHER" id="PTHR48081:SF6">
    <property type="entry name" value="PEPTIDASE S9 PROLYL OLIGOPEPTIDASE CATALYTIC DOMAIN-CONTAINING PROTEIN"/>
    <property type="match status" value="1"/>
</dbReference>
<name>A0AAW9K9Y1_CLOPF</name>
<feature type="domain" description="Alpha/beta hydrolase fold-3" evidence="4">
    <location>
        <begin position="5"/>
        <end position="101"/>
    </location>
</feature>
<dbReference type="GO" id="GO:0016787">
    <property type="term" value="F:hydrolase activity"/>
    <property type="evidence" value="ECO:0007669"/>
    <property type="project" value="UniProtKB-KW"/>
</dbReference>
<proteinExistence type="inferred from homology"/>
<evidence type="ECO:0000313" key="5">
    <source>
        <dbReference type="EMBL" id="MDZ7543510.1"/>
    </source>
</evidence>
<dbReference type="Proteomes" id="UP001288944">
    <property type="component" value="Unassembled WGS sequence"/>
</dbReference>
<evidence type="ECO:0000313" key="6">
    <source>
        <dbReference type="Proteomes" id="UP001288944"/>
    </source>
</evidence>
<evidence type="ECO:0000256" key="3">
    <source>
        <dbReference type="PROSITE-ProRule" id="PRU10038"/>
    </source>
</evidence>
<dbReference type="PROSITE" id="PS01174">
    <property type="entry name" value="LIPASE_GDXG_SER"/>
    <property type="match status" value="1"/>
</dbReference>
<dbReference type="InterPro" id="IPR033140">
    <property type="entry name" value="Lipase_GDXG_put_SER_AS"/>
</dbReference>
<dbReference type="Pfam" id="PF07859">
    <property type="entry name" value="Abhydrolase_3"/>
    <property type="match status" value="1"/>
</dbReference>
<keyword evidence="2 5" id="KW-0378">Hydrolase</keyword>
<evidence type="ECO:0000259" key="4">
    <source>
        <dbReference type="Pfam" id="PF07859"/>
    </source>
</evidence>
<organism evidence="5 6">
    <name type="scientific">Clostridium perfringens</name>
    <dbReference type="NCBI Taxonomy" id="1502"/>
    <lineage>
        <taxon>Bacteria</taxon>
        <taxon>Bacillati</taxon>
        <taxon>Bacillota</taxon>
        <taxon>Clostridia</taxon>
        <taxon>Eubacteriales</taxon>
        <taxon>Clostridiaceae</taxon>
        <taxon>Clostridium</taxon>
    </lineage>
</organism>
<dbReference type="InterPro" id="IPR050300">
    <property type="entry name" value="GDXG_lipolytic_enzyme"/>
</dbReference>